<dbReference type="RefSeq" id="WP_377711827.1">
    <property type="nucleotide sequence ID" value="NZ_JBHSMP010000016.1"/>
</dbReference>
<gene>
    <name evidence="1" type="ORF">ACFPTO_13410</name>
</gene>
<evidence type="ECO:0000313" key="1">
    <source>
        <dbReference type="EMBL" id="MFC5429787.1"/>
    </source>
</evidence>
<comment type="caution">
    <text evidence="1">The sequence shown here is derived from an EMBL/GenBank/DDBJ whole genome shotgun (WGS) entry which is preliminary data.</text>
</comment>
<dbReference type="Proteomes" id="UP001596103">
    <property type="component" value="Unassembled WGS sequence"/>
</dbReference>
<proteinExistence type="predicted"/>
<dbReference type="EMBL" id="JBHSMP010000016">
    <property type="protein sequence ID" value="MFC5429787.1"/>
    <property type="molecule type" value="Genomic_DNA"/>
</dbReference>
<protein>
    <submittedName>
        <fullName evidence="1">DUF3564 family protein</fullName>
    </submittedName>
</protein>
<reference evidence="2" key="1">
    <citation type="journal article" date="2019" name="Int. J. Syst. Evol. Microbiol.">
        <title>The Global Catalogue of Microorganisms (GCM) 10K type strain sequencing project: providing services to taxonomists for standard genome sequencing and annotation.</title>
        <authorList>
            <consortium name="The Broad Institute Genomics Platform"/>
            <consortium name="The Broad Institute Genome Sequencing Center for Infectious Disease"/>
            <person name="Wu L."/>
            <person name="Ma J."/>
        </authorList>
    </citation>
    <scope>NUCLEOTIDE SEQUENCE [LARGE SCALE GENOMIC DNA]</scope>
    <source>
        <strain evidence="2">CCUG 56042</strain>
    </source>
</reference>
<dbReference type="InterPro" id="IPR021947">
    <property type="entry name" value="DUF3564"/>
</dbReference>
<accession>A0ABW0J9V7</accession>
<organism evidence="1 2">
    <name type="scientific">Paraburkholderia denitrificans</name>
    <dbReference type="NCBI Taxonomy" id="694025"/>
    <lineage>
        <taxon>Bacteria</taxon>
        <taxon>Pseudomonadati</taxon>
        <taxon>Pseudomonadota</taxon>
        <taxon>Betaproteobacteria</taxon>
        <taxon>Burkholderiales</taxon>
        <taxon>Burkholderiaceae</taxon>
        <taxon>Paraburkholderia</taxon>
    </lineage>
</organism>
<sequence length="129" mass="14105">MRITAHLDRYDRHNPDACAIVWLDTQSGKWSREGHVGSGVPPWGHAGHASDGTCLLAGSGEEPLCVLEGLDLASPGGPFEGETGAIRWLTHDRHDQYDRAEREEGRWHVQCVDPTECVAADSLFADEGM</sequence>
<dbReference type="Pfam" id="PF12087">
    <property type="entry name" value="DUF3564"/>
    <property type="match status" value="1"/>
</dbReference>
<name>A0ABW0J9V7_9BURK</name>
<keyword evidence="2" id="KW-1185">Reference proteome</keyword>
<evidence type="ECO:0000313" key="2">
    <source>
        <dbReference type="Proteomes" id="UP001596103"/>
    </source>
</evidence>